<dbReference type="Gene3D" id="1.20.58.340">
    <property type="entry name" value="Magnesium transport protein CorA, transmembrane region"/>
    <property type="match status" value="1"/>
</dbReference>
<evidence type="ECO:0000256" key="3">
    <source>
        <dbReference type="ARBA" id="ARBA00022989"/>
    </source>
</evidence>
<sequence>MPSKRRPHHRRLSWQPDQNPLTIRIGSRRSSRKYHQIQVAGAKDAGRFARLVGDQVRAHPRDPLVISINGFQPWLGDVIHSCIEDYWSDISELDRSAQFGSTMQFPEKASKRGKWIPWTFIVDHMNVPQVYYWSVGMTPPKWEERDPTIDSFRFRTGVWFCGRGACVLDREVSVTIVFTLPNAVSEHVVTELMFDYLWRDEDFDQPREDEEGICWTFSRLYYLITDWQNILGEVLARLGEAEANSHGRHLPVKTRTRRMHMEVDRIYEMKKFLRFHMRAFSKLQKLKLDVPKDEQQDPLWDDMDDAIEDLEQFDSTLDGLKDRFNNLIELEFNITNAVQSENSGFLSAVATLFLPVSFLASLFGITTITWPASYYLWAVIPVFLVSVAFTTIFPWAKRRMNQILYPNEDRRLRLRPDQFTMLGNELPDNVNAGNLVGQGRIRTGGSRSRSLSRRRSLGLSRSRSRMRSEKSGY</sequence>
<dbReference type="GO" id="GO:0000287">
    <property type="term" value="F:magnesium ion binding"/>
    <property type="evidence" value="ECO:0007669"/>
    <property type="project" value="TreeGrafter"/>
</dbReference>
<dbReference type="InterPro" id="IPR045863">
    <property type="entry name" value="CorA_TM1_TM2"/>
</dbReference>
<protein>
    <submittedName>
        <fullName evidence="7">Uncharacterized protein</fullName>
    </submittedName>
</protein>
<evidence type="ECO:0000256" key="6">
    <source>
        <dbReference type="SAM" id="Phobius"/>
    </source>
</evidence>
<dbReference type="InterPro" id="IPR002523">
    <property type="entry name" value="MgTranspt_CorA/ZnTranspt_ZntB"/>
</dbReference>
<dbReference type="PANTHER" id="PTHR46494:SF1">
    <property type="entry name" value="CORA FAMILY METAL ION TRANSPORTER (EUROFUNG)"/>
    <property type="match status" value="1"/>
</dbReference>
<feature type="transmembrane region" description="Helical" evidence="6">
    <location>
        <begin position="345"/>
        <end position="368"/>
    </location>
</feature>
<dbReference type="GO" id="GO:0050897">
    <property type="term" value="F:cobalt ion binding"/>
    <property type="evidence" value="ECO:0007669"/>
    <property type="project" value="TreeGrafter"/>
</dbReference>
<organism evidence="7 8">
    <name type="scientific">Zymoseptoria tritici ST99CH_1A5</name>
    <dbReference type="NCBI Taxonomy" id="1276529"/>
    <lineage>
        <taxon>Eukaryota</taxon>
        <taxon>Fungi</taxon>
        <taxon>Dikarya</taxon>
        <taxon>Ascomycota</taxon>
        <taxon>Pezizomycotina</taxon>
        <taxon>Dothideomycetes</taxon>
        <taxon>Dothideomycetidae</taxon>
        <taxon>Mycosphaerellales</taxon>
        <taxon>Mycosphaerellaceae</taxon>
        <taxon>Zymoseptoria</taxon>
    </lineage>
</organism>
<evidence type="ECO:0000256" key="1">
    <source>
        <dbReference type="ARBA" id="ARBA00004651"/>
    </source>
</evidence>
<evidence type="ECO:0000256" key="4">
    <source>
        <dbReference type="ARBA" id="ARBA00023136"/>
    </source>
</evidence>
<evidence type="ECO:0000313" key="8">
    <source>
        <dbReference type="Proteomes" id="UP000215453"/>
    </source>
</evidence>
<dbReference type="GO" id="GO:0005886">
    <property type="term" value="C:plasma membrane"/>
    <property type="evidence" value="ECO:0007669"/>
    <property type="project" value="UniProtKB-SubCell"/>
</dbReference>
<dbReference type="PANTHER" id="PTHR46494">
    <property type="entry name" value="CORA FAMILY METAL ION TRANSPORTER (EUROFUNG)"/>
    <property type="match status" value="1"/>
</dbReference>
<keyword evidence="2 6" id="KW-0812">Transmembrane</keyword>
<name>A0A1Y6LGL4_ZYMTR</name>
<proteinExistence type="predicted"/>
<evidence type="ECO:0000313" key="7">
    <source>
        <dbReference type="EMBL" id="SMY23465.1"/>
    </source>
</evidence>
<comment type="subcellular location">
    <subcellularLocation>
        <location evidence="1">Cell membrane</location>
        <topology evidence="1">Multi-pass membrane protein</topology>
    </subcellularLocation>
</comment>
<reference evidence="7 8" key="1">
    <citation type="submission" date="2016-10" db="EMBL/GenBank/DDBJ databases">
        <authorList>
            <person name="Varghese N."/>
        </authorList>
    </citation>
    <scope>NUCLEOTIDE SEQUENCE [LARGE SCALE GENOMIC DNA]</scope>
</reference>
<evidence type="ECO:0000256" key="2">
    <source>
        <dbReference type="ARBA" id="ARBA00022692"/>
    </source>
</evidence>
<feature type="region of interest" description="Disordered" evidence="5">
    <location>
        <begin position="443"/>
        <end position="473"/>
    </location>
</feature>
<accession>A0A1Y6LGL4</accession>
<dbReference type="Pfam" id="PF01544">
    <property type="entry name" value="CorA"/>
    <property type="match status" value="1"/>
</dbReference>
<dbReference type="Proteomes" id="UP000215453">
    <property type="component" value="Chromosome 4"/>
</dbReference>
<keyword evidence="4 6" id="KW-0472">Membrane</keyword>
<feature type="transmembrane region" description="Helical" evidence="6">
    <location>
        <begin position="374"/>
        <end position="396"/>
    </location>
</feature>
<dbReference type="AlphaFoldDB" id="A0A1Y6LGL4"/>
<gene>
    <name evidence="7" type="ORF">ZT1A5_G4905</name>
</gene>
<dbReference type="EMBL" id="LT882679">
    <property type="protein sequence ID" value="SMY23465.1"/>
    <property type="molecule type" value="Genomic_DNA"/>
</dbReference>
<evidence type="ECO:0000256" key="5">
    <source>
        <dbReference type="SAM" id="MobiDB-lite"/>
    </source>
</evidence>
<keyword evidence="3 6" id="KW-1133">Transmembrane helix</keyword>
<dbReference type="SUPFAM" id="SSF144083">
    <property type="entry name" value="Magnesium transport protein CorA, transmembrane region"/>
    <property type="match status" value="1"/>
</dbReference>
<dbReference type="GO" id="GO:0015095">
    <property type="term" value="F:magnesium ion transmembrane transporter activity"/>
    <property type="evidence" value="ECO:0007669"/>
    <property type="project" value="TreeGrafter"/>
</dbReference>
<dbReference type="GO" id="GO:0015087">
    <property type="term" value="F:cobalt ion transmembrane transporter activity"/>
    <property type="evidence" value="ECO:0007669"/>
    <property type="project" value="TreeGrafter"/>
</dbReference>